<dbReference type="EMBL" id="PYGK01000001">
    <property type="protein sequence ID" value="PSL36165.1"/>
    <property type="molecule type" value="Genomic_DNA"/>
</dbReference>
<evidence type="ECO:0000256" key="3">
    <source>
        <dbReference type="ARBA" id="ARBA00022475"/>
    </source>
</evidence>
<dbReference type="Pfam" id="PF05977">
    <property type="entry name" value="MFS_3"/>
    <property type="match status" value="1"/>
</dbReference>
<dbReference type="InterPro" id="IPR036259">
    <property type="entry name" value="MFS_trans_sf"/>
</dbReference>
<keyword evidence="10" id="KW-1185">Reference proteome</keyword>
<dbReference type="AlphaFoldDB" id="A0A2P8GQE3"/>
<dbReference type="PANTHER" id="PTHR23513:SF11">
    <property type="entry name" value="STAPHYLOFERRIN A TRANSPORTER"/>
    <property type="match status" value="1"/>
</dbReference>
<keyword evidence="2" id="KW-0813">Transport</keyword>
<dbReference type="PROSITE" id="PS50850">
    <property type="entry name" value="MFS"/>
    <property type="match status" value="1"/>
</dbReference>
<dbReference type="CDD" id="cd06173">
    <property type="entry name" value="MFS_MefA_like"/>
    <property type="match status" value="1"/>
</dbReference>
<dbReference type="SUPFAM" id="SSF103473">
    <property type="entry name" value="MFS general substrate transporter"/>
    <property type="match status" value="1"/>
</dbReference>
<keyword evidence="3" id="KW-1003">Cell membrane</keyword>
<dbReference type="Proteomes" id="UP000240978">
    <property type="component" value="Unassembled WGS sequence"/>
</dbReference>
<feature type="transmembrane region" description="Helical" evidence="7">
    <location>
        <begin position="21"/>
        <end position="45"/>
    </location>
</feature>
<dbReference type="InterPro" id="IPR020846">
    <property type="entry name" value="MFS_dom"/>
</dbReference>
<keyword evidence="6 7" id="KW-0472">Membrane</keyword>
<evidence type="ECO:0000259" key="8">
    <source>
        <dbReference type="PROSITE" id="PS50850"/>
    </source>
</evidence>
<keyword evidence="4 7" id="KW-0812">Transmembrane</keyword>
<protein>
    <submittedName>
        <fullName evidence="9">Transmembrane secretion effector</fullName>
    </submittedName>
</protein>
<evidence type="ECO:0000256" key="1">
    <source>
        <dbReference type="ARBA" id="ARBA00004651"/>
    </source>
</evidence>
<gene>
    <name evidence="9" type="ORF">CLV42_101934</name>
</gene>
<organism evidence="9 10">
    <name type="scientific">Chitinophaga ginsengisoli</name>
    <dbReference type="NCBI Taxonomy" id="363837"/>
    <lineage>
        <taxon>Bacteria</taxon>
        <taxon>Pseudomonadati</taxon>
        <taxon>Bacteroidota</taxon>
        <taxon>Chitinophagia</taxon>
        <taxon>Chitinophagales</taxon>
        <taxon>Chitinophagaceae</taxon>
        <taxon>Chitinophaga</taxon>
    </lineage>
</organism>
<evidence type="ECO:0000313" key="10">
    <source>
        <dbReference type="Proteomes" id="UP000240978"/>
    </source>
</evidence>
<feature type="transmembrane region" description="Helical" evidence="7">
    <location>
        <begin position="354"/>
        <end position="374"/>
    </location>
</feature>
<feature type="transmembrane region" description="Helical" evidence="7">
    <location>
        <begin position="322"/>
        <end position="342"/>
    </location>
</feature>
<dbReference type="PANTHER" id="PTHR23513">
    <property type="entry name" value="INTEGRAL MEMBRANE EFFLUX PROTEIN-RELATED"/>
    <property type="match status" value="1"/>
</dbReference>
<evidence type="ECO:0000256" key="6">
    <source>
        <dbReference type="ARBA" id="ARBA00023136"/>
    </source>
</evidence>
<feature type="transmembrane region" description="Helical" evidence="7">
    <location>
        <begin position="380"/>
        <end position="401"/>
    </location>
</feature>
<name>A0A2P8GQE3_9BACT</name>
<dbReference type="RefSeq" id="WP_106600669.1">
    <property type="nucleotide sequence ID" value="NZ_PYGK01000001.1"/>
</dbReference>
<comment type="subcellular location">
    <subcellularLocation>
        <location evidence="1">Cell membrane</location>
        <topology evidence="1">Multi-pass membrane protein</topology>
    </subcellularLocation>
</comment>
<feature type="transmembrane region" description="Helical" evidence="7">
    <location>
        <begin position="174"/>
        <end position="194"/>
    </location>
</feature>
<dbReference type="GO" id="GO:0005886">
    <property type="term" value="C:plasma membrane"/>
    <property type="evidence" value="ECO:0007669"/>
    <property type="project" value="UniProtKB-SubCell"/>
</dbReference>
<feature type="transmembrane region" description="Helical" evidence="7">
    <location>
        <begin position="51"/>
        <end position="72"/>
    </location>
</feature>
<reference evidence="9 10" key="1">
    <citation type="submission" date="2018-03" db="EMBL/GenBank/DDBJ databases">
        <title>Genomic Encyclopedia of Archaeal and Bacterial Type Strains, Phase II (KMG-II): from individual species to whole genera.</title>
        <authorList>
            <person name="Goeker M."/>
        </authorList>
    </citation>
    <scope>NUCLEOTIDE SEQUENCE [LARGE SCALE GENOMIC DNA]</scope>
    <source>
        <strain evidence="9 10">DSM 18107</strain>
    </source>
</reference>
<evidence type="ECO:0000256" key="4">
    <source>
        <dbReference type="ARBA" id="ARBA00022692"/>
    </source>
</evidence>
<feature type="transmembrane region" description="Helical" evidence="7">
    <location>
        <begin position="294"/>
        <end position="316"/>
    </location>
</feature>
<dbReference type="Gene3D" id="1.20.1250.20">
    <property type="entry name" value="MFS general substrate transporter like domains"/>
    <property type="match status" value="1"/>
</dbReference>
<feature type="transmembrane region" description="Helical" evidence="7">
    <location>
        <begin position="234"/>
        <end position="254"/>
    </location>
</feature>
<dbReference type="InterPro" id="IPR010290">
    <property type="entry name" value="TM_effector"/>
</dbReference>
<evidence type="ECO:0000256" key="7">
    <source>
        <dbReference type="SAM" id="Phobius"/>
    </source>
</evidence>
<evidence type="ECO:0000313" key="9">
    <source>
        <dbReference type="EMBL" id="PSL36165.1"/>
    </source>
</evidence>
<proteinExistence type="predicted"/>
<dbReference type="GO" id="GO:0022857">
    <property type="term" value="F:transmembrane transporter activity"/>
    <property type="evidence" value="ECO:0007669"/>
    <property type="project" value="InterPro"/>
</dbReference>
<evidence type="ECO:0000256" key="5">
    <source>
        <dbReference type="ARBA" id="ARBA00022989"/>
    </source>
</evidence>
<evidence type="ECO:0000256" key="2">
    <source>
        <dbReference type="ARBA" id="ARBA00022448"/>
    </source>
</evidence>
<keyword evidence="5 7" id="KW-1133">Transmembrane helix</keyword>
<dbReference type="OrthoDB" id="9775268at2"/>
<accession>A0A2P8GQE3</accession>
<comment type="caution">
    <text evidence="9">The sequence shown here is derived from an EMBL/GenBank/DDBJ whole genome shotgun (WGS) entry which is preliminary data.</text>
</comment>
<sequence length="404" mass="44020">MSTTYLSKTFSSLIRHRNYRLLFFSLSISQVGTSIQDIAQSWVILEKTHSAQAIALLTACLFTPYALLGLISAPLLEKLNPRKTMIICQSLSMLSAIALSLLCFTGKIGLFHLYLFALLRGFVVVINNPIRQLLIRQCVERSQVPNAIALNTSVFNLAKVLGPAIGGLLLAGMGAAYCFLFNAISFAFVIYSLFIMQEQELYPYASNKSKQSLLSRIGTALGYVFKSRQLLTPFAVLFLVSLLCINFSVILPIISGMLLQTNAKEFGYINALFGLGAFVGAIVSAYLSKVSFNFMMVSAAGMGIMFILLAMAGNIWLTGSLLIVTGYFYTTYTTVTSAYIQLRSEEEYQVNTIALYTYILTGINPVGAFLIGFLEKTGGAATALIIPGIVALLSSLCGYFANKS</sequence>
<feature type="domain" description="Major facilitator superfamily (MFS) profile" evidence="8">
    <location>
        <begin position="4"/>
        <end position="404"/>
    </location>
</feature>
<feature type="transmembrane region" description="Helical" evidence="7">
    <location>
        <begin position="266"/>
        <end position="287"/>
    </location>
</feature>